<gene>
    <name evidence="2" type="ORF">DCMF_06055</name>
</gene>
<name>A0A3G1L173_FORW1</name>
<evidence type="ECO:0000256" key="1">
    <source>
        <dbReference type="SAM" id="SignalP"/>
    </source>
</evidence>
<keyword evidence="1" id="KW-0732">Signal</keyword>
<dbReference type="Gene3D" id="3.40.50.11400">
    <property type="match status" value="1"/>
</dbReference>
<dbReference type="Gene3D" id="3.40.50.11390">
    <property type="match status" value="1"/>
</dbReference>
<organism evidence="2 3">
    <name type="scientific">Formimonas warabiya</name>
    <dbReference type="NCBI Taxonomy" id="1761012"/>
    <lineage>
        <taxon>Bacteria</taxon>
        <taxon>Bacillati</taxon>
        <taxon>Bacillota</taxon>
        <taxon>Clostridia</taxon>
        <taxon>Eubacteriales</taxon>
        <taxon>Peptococcaceae</taxon>
        <taxon>Candidatus Formimonas</taxon>
    </lineage>
</organism>
<evidence type="ECO:0000313" key="3">
    <source>
        <dbReference type="Proteomes" id="UP000323521"/>
    </source>
</evidence>
<keyword evidence="3" id="KW-1185">Reference proteome</keyword>
<dbReference type="InterPro" id="IPR028082">
    <property type="entry name" value="Peripla_BP_I"/>
</dbReference>
<dbReference type="Proteomes" id="UP000323521">
    <property type="component" value="Chromosome"/>
</dbReference>
<accession>A0A3G1L173</accession>
<reference evidence="2 3" key="1">
    <citation type="submission" date="2016-10" db="EMBL/GenBank/DDBJ databases">
        <title>Complete Genome Sequence of Peptococcaceae strain DCMF.</title>
        <authorList>
            <person name="Edwards R.J."/>
            <person name="Holland S.I."/>
            <person name="Deshpande N.P."/>
            <person name="Wong Y.K."/>
            <person name="Ertan H."/>
            <person name="Manefield M."/>
            <person name="Russell T.L."/>
            <person name="Lee M.J."/>
        </authorList>
    </citation>
    <scope>NUCLEOTIDE SEQUENCE [LARGE SCALE GENOMIC DNA]</scope>
    <source>
        <strain evidence="2 3">DCMF</strain>
    </source>
</reference>
<dbReference type="KEGG" id="fwa:DCMF_06055"/>
<feature type="chain" id="PRO_5039521843" description="DUF3798 domain-containing protein" evidence="1">
    <location>
        <begin position="20"/>
        <end position="408"/>
    </location>
</feature>
<dbReference type="PROSITE" id="PS51257">
    <property type="entry name" value="PROKAR_LIPOPROTEIN"/>
    <property type="match status" value="1"/>
</dbReference>
<dbReference type="EMBL" id="CP017634">
    <property type="protein sequence ID" value="ATW28394.1"/>
    <property type="molecule type" value="Genomic_DNA"/>
</dbReference>
<sequence>MVKKVLLLAFMAVFAVFGAACGNQTPSDTSETNPNEAEFHIGICTSTFAQSEDESRGAEQLIKQYGDVKDGGMIKHVTYPDNFAQEQETVISIIAGLADDPKMKAIIVNQAVGGVAAAFKKIKETRPDILLIAAMPQEDPNLIESVADVITDPDNISRGYYIVKNAKDMGAKTFVHISFPRHMSIELLSRRRAIMEEACKDLGLKFAFETAPDPAGDVGVAGAQQMVYEMMPQLVAKYGKDTAFFCTNDAQTEPLIKQVANLGAIFVEPDTPSPLMGYPTALGVDLKAEAGDWPAIVKKIEEAVLAKNQSGRMGTPAYSFSYCNSVGLGEFAKSVIEGKAQKDDVNAIIEAFKKITPGAEWATSFYADANTQEVKKNHLLVLEDTYIFGKGYSGVIKEPVPEKYLTIK</sequence>
<dbReference type="Pfam" id="PF12683">
    <property type="entry name" value="DUF3798"/>
    <property type="match status" value="1"/>
</dbReference>
<protein>
    <recommendedName>
        <fullName evidence="4">DUF3798 domain-containing protein</fullName>
    </recommendedName>
</protein>
<dbReference type="SUPFAM" id="SSF53822">
    <property type="entry name" value="Periplasmic binding protein-like I"/>
    <property type="match status" value="1"/>
</dbReference>
<feature type="signal peptide" evidence="1">
    <location>
        <begin position="1"/>
        <end position="19"/>
    </location>
</feature>
<evidence type="ECO:0000313" key="2">
    <source>
        <dbReference type="EMBL" id="ATW28394.1"/>
    </source>
</evidence>
<evidence type="ECO:0008006" key="4">
    <source>
        <dbReference type="Google" id="ProtNLM"/>
    </source>
</evidence>
<dbReference type="AlphaFoldDB" id="A0A3G1L173"/>
<dbReference type="OrthoDB" id="5491606at2"/>
<proteinExistence type="predicted"/>
<dbReference type="InterPro" id="IPR024258">
    <property type="entry name" value="DUF3798"/>
</dbReference>